<evidence type="ECO:0000256" key="7">
    <source>
        <dbReference type="ARBA" id="ARBA00022989"/>
    </source>
</evidence>
<evidence type="ECO:0000256" key="9">
    <source>
        <dbReference type="ARBA" id="ARBA00023065"/>
    </source>
</evidence>
<feature type="domain" description="C-type lectin" evidence="16">
    <location>
        <begin position="1307"/>
        <end position="1422"/>
    </location>
</feature>
<sequence length="1424" mass="161927">MGQFTSKRDRMGSGNRPQVHFSFNEGGPPNNLDFSRRRDSDFPIPPPISVMNVEPSELERRGSRAELRRSSIYSTLDLVPQLEYYASTLPRQQRRSRPSLDALRKTFDEVEAGRANATTDSGSSLPDSGNVSQGHQGKAPVQFGWVIGVMLRCMLNMWGVILLLRLSWITSQAGILLTWLIILLSMMVTSVTALSISAIATNGRVTSGGTYVMISRSLGPEIGGPVGMIFSFANTLACALSTVGFAEVVSELMQEFGVTIVDPTNDVRIVGVITVTALLLISFAGIKWDSKTYILAFMFVYIVSFSNYFVGTFIPPSPEKQAQGIFGYRSEVFISNLKPDWRGPEGTFFQMFAIFFPSTIGILCGANICENLKDSSTAIPKGSLMAIFWTTISYLAISATAGSFVIRDASGNISDILPGNNTDVCVDLGCNLGWNFTACIESQSCKYGLANSLKVLGQASGFSYLGTAGIFVASLSSALGFFVSAPKIFQHLCRDNLYPYIGFFAKGYGKNDKPLRAYILCYFVAMAFILIAELNTIAVLISNFFLCSYCLINFSCFHASITNSPGWRPSFHYYTKWTALFGAVSSVVLMFLFTWWAALTTACVIFFLFGYVNYNKPKVNWGSSVQASIYNMALSYSVSLSDVEDHVKNFRPQCLVMTGPPNQRPALVDFVSSFTKNMSLMICGDIIMEQDRHTRLPDATEWLVKWLNRRRVRSFYTPFSADGLRVGARQLMQASGLGKLKPNTLVLGFKTNWRESSPESIEDYTNTIYDTFDSSHCLCVLRMMDGLDISDPFDFEVNHGFEPDSIVTDDKHQLPESVDNIPTQGDGDQVRTVFQNDQGKKTIDVYWVADDGGLTLLVPHLLTRRKRWRHSKVRVFILGDEHNMEEGRNKMIALLKRFRLDFDDVIVLTDSERNPHAKNLSRFMDNVAPFRLHDEQQEDVSIDELRQREPWKMSDKEFEAFQLRSERKVRLNEIIRRNSQHAALVLVSLPVPQCGCPSALYMAWLDTLTCGLHCPAVLIRGNQQNVLTFYCQRLQSSVHLLRVSVLVEEDHQRAAEEGKLIDRKLIEVSSNRATMPSLFLLILLMGGFSLFTCDLYEYKFINENKNWTEAQKYCRVHHTDLATVYNMTDFKRLQDSAGNEYQHSWIGLSRKENRMWHWSLPGVEYNETQLQLNVEHVEHCVTIDKDNNKHTKHCSGCKFPFFCYNEGNKTVIPIYYELNWFNAQKYCRKNYTDLVSGHDQLNNLPFNLNYEHFWIGLFKDLWQWSDGRNFSFRHWSECYGDGSNQNLLCITGGWKCDECQKKQPFFCYDDKLILVKENKTWQEALDYCRDEHEDMVSITSLHDQRWVQKLVDEADTDYIWLGLRYTCTLGFWFWVTGEDLTYTNWAPDLDADVCHTAVAMKKGNGHQWFCMPDEEKFNVICAKN</sequence>
<organism evidence="17 18">
    <name type="scientific">Solea senegalensis</name>
    <name type="common">Senegalese sole</name>
    <dbReference type="NCBI Taxonomy" id="28829"/>
    <lineage>
        <taxon>Eukaryota</taxon>
        <taxon>Metazoa</taxon>
        <taxon>Chordata</taxon>
        <taxon>Craniata</taxon>
        <taxon>Vertebrata</taxon>
        <taxon>Euteleostomi</taxon>
        <taxon>Actinopterygii</taxon>
        <taxon>Neopterygii</taxon>
        <taxon>Teleostei</taxon>
        <taxon>Neoteleostei</taxon>
        <taxon>Acanthomorphata</taxon>
        <taxon>Carangaria</taxon>
        <taxon>Pleuronectiformes</taxon>
        <taxon>Pleuronectoidei</taxon>
        <taxon>Soleidae</taxon>
        <taxon>Solea</taxon>
    </lineage>
</organism>
<feature type="transmembrane region" description="Helical" evidence="15">
    <location>
        <begin position="515"/>
        <end position="531"/>
    </location>
</feature>
<protein>
    <submittedName>
        <fullName evidence="17">Solute carrier family 12 member 3-like</fullName>
    </submittedName>
</protein>
<gene>
    <name evidence="17" type="ORF">JOB18_033337</name>
</gene>
<evidence type="ECO:0000256" key="5">
    <source>
        <dbReference type="ARBA" id="ARBA00022692"/>
    </source>
</evidence>
<dbReference type="InterPro" id="IPR004842">
    <property type="entry name" value="SLC12A_fam"/>
</dbReference>
<evidence type="ECO:0000259" key="16">
    <source>
        <dbReference type="PROSITE" id="PS50041"/>
    </source>
</evidence>
<dbReference type="InterPro" id="IPR013612">
    <property type="entry name" value="AA_permease_N"/>
</dbReference>
<dbReference type="PROSITE" id="PS50041">
    <property type="entry name" value="C_TYPE_LECTIN_2"/>
    <property type="match status" value="3"/>
</dbReference>
<keyword evidence="3" id="KW-0813">Transport</keyword>
<feature type="transmembrane region" description="Helical" evidence="15">
    <location>
        <begin position="266"/>
        <end position="286"/>
    </location>
</feature>
<feature type="transmembrane region" description="Helical" evidence="15">
    <location>
        <begin position="578"/>
        <end position="611"/>
    </location>
</feature>
<dbReference type="GO" id="GO:0055075">
    <property type="term" value="P:potassium ion homeostasis"/>
    <property type="evidence" value="ECO:0007669"/>
    <property type="project" value="TreeGrafter"/>
</dbReference>
<name>A0AAV6QVR4_SOLSE</name>
<dbReference type="GO" id="GO:0006884">
    <property type="term" value="P:cell volume homeostasis"/>
    <property type="evidence" value="ECO:0007669"/>
    <property type="project" value="TreeGrafter"/>
</dbReference>
<dbReference type="PANTHER" id="PTHR11827">
    <property type="entry name" value="SOLUTE CARRIER FAMILY 12, CATION COTRANSPORTERS"/>
    <property type="match status" value="1"/>
</dbReference>
<evidence type="ECO:0000256" key="10">
    <source>
        <dbReference type="ARBA" id="ARBA00023136"/>
    </source>
</evidence>
<dbReference type="InterPro" id="IPR001304">
    <property type="entry name" value="C-type_lectin-like"/>
</dbReference>
<evidence type="ECO:0000256" key="13">
    <source>
        <dbReference type="ARBA" id="ARBA00023214"/>
    </source>
</evidence>
<keyword evidence="4" id="KW-1003">Cell membrane</keyword>
<dbReference type="GO" id="GO:0055064">
    <property type="term" value="P:chloride ion homeostasis"/>
    <property type="evidence" value="ECO:0007669"/>
    <property type="project" value="TreeGrafter"/>
</dbReference>
<dbReference type="CDD" id="cd00037">
    <property type="entry name" value="CLECT"/>
    <property type="match status" value="1"/>
</dbReference>
<keyword evidence="5 15" id="KW-0812">Transmembrane</keyword>
<keyword evidence="10 15" id="KW-0472">Membrane</keyword>
<evidence type="ECO:0000256" key="6">
    <source>
        <dbReference type="ARBA" id="ARBA00022847"/>
    </source>
</evidence>
<comment type="caution">
    <text evidence="17">The sequence shown here is derived from an EMBL/GenBank/DDBJ whole genome shotgun (WGS) entry which is preliminary data.</text>
</comment>
<feature type="transmembrane region" description="Helical" evidence="15">
    <location>
        <begin position="537"/>
        <end position="557"/>
    </location>
</feature>
<dbReference type="EMBL" id="JAGKHQ010000015">
    <property type="protein sequence ID" value="KAG7497198.1"/>
    <property type="molecule type" value="Genomic_DNA"/>
</dbReference>
<feature type="transmembrane region" description="Helical" evidence="15">
    <location>
        <begin position="384"/>
        <end position="406"/>
    </location>
</feature>
<dbReference type="PANTHER" id="PTHR11827:SF97">
    <property type="entry name" value="SLC12A10.3 SOLUTE CARRIER FAMILY 12 (SODIUM_POTASSIUM_CHLORIDE TRANSPORTERS), MEMBER 10, TANDEM DUPLICATE 3 ISOFORM X1-RELATED"/>
    <property type="match status" value="1"/>
</dbReference>
<feature type="transmembrane region" description="Helical" evidence="15">
    <location>
        <begin position="348"/>
        <end position="372"/>
    </location>
</feature>
<feature type="transmembrane region" description="Helical" evidence="15">
    <location>
        <begin position="143"/>
        <end position="164"/>
    </location>
</feature>
<evidence type="ECO:0000256" key="15">
    <source>
        <dbReference type="SAM" id="Phobius"/>
    </source>
</evidence>
<evidence type="ECO:0000313" key="18">
    <source>
        <dbReference type="Proteomes" id="UP000693946"/>
    </source>
</evidence>
<dbReference type="GO" id="GO:1990573">
    <property type="term" value="P:potassium ion import across plasma membrane"/>
    <property type="evidence" value="ECO:0007669"/>
    <property type="project" value="TreeGrafter"/>
</dbReference>
<keyword evidence="18" id="KW-1185">Reference proteome</keyword>
<dbReference type="Pfam" id="PF08403">
    <property type="entry name" value="AA_permease_N"/>
    <property type="match status" value="1"/>
</dbReference>
<keyword evidence="11" id="KW-0325">Glycoprotein</keyword>
<dbReference type="Pfam" id="PF03522">
    <property type="entry name" value="SLC12"/>
    <property type="match status" value="2"/>
</dbReference>
<feature type="compositionally biased region" description="Polar residues" evidence="14">
    <location>
        <begin position="116"/>
        <end position="135"/>
    </location>
</feature>
<reference evidence="17 18" key="1">
    <citation type="journal article" date="2021" name="Sci. Rep.">
        <title>Chromosome anchoring in Senegalese sole (Solea senegalensis) reveals sex-associated markers and genome rearrangements in flatfish.</title>
        <authorList>
            <person name="Guerrero-Cozar I."/>
            <person name="Gomez-Garrido J."/>
            <person name="Berbel C."/>
            <person name="Martinez-Blanch J.F."/>
            <person name="Alioto T."/>
            <person name="Claros M.G."/>
            <person name="Gagnaire P.A."/>
            <person name="Manchado M."/>
        </authorList>
    </citation>
    <scope>NUCLEOTIDE SEQUENCE [LARGE SCALE GENOMIC DNA]</scope>
    <source>
        <strain evidence="17">Sse05_10M</strain>
    </source>
</reference>
<evidence type="ECO:0000313" key="17">
    <source>
        <dbReference type="EMBL" id="KAG7497198.1"/>
    </source>
</evidence>
<evidence type="ECO:0000256" key="14">
    <source>
        <dbReference type="SAM" id="MobiDB-lite"/>
    </source>
</evidence>
<dbReference type="GO" id="GO:0016324">
    <property type="term" value="C:apical plasma membrane"/>
    <property type="evidence" value="ECO:0007669"/>
    <property type="project" value="TreeGrafter"/>
</dbReference>
<feature type="transmembrane region" description="Helical" evidence="15">
    <location>
        <begin position="176"/>
        <end position="201"/>
    </location>
</feature>
<comment type="similarity">
    <text evidence="2">Belongs to the SLC12A transporter family.</text>
</comment>
<feature type="transmembrane region" description="Helical" evidence="15">
    <location>
        <begin position="222"/>
        <end position="246"/>
    </location>
</feature>
<feature type="region of interest" description="Disordered" evidence="14">
    <location>
        <begin position="1"/>
        <end position="64"/>
    </location>
</feature>
<evidence type="ECO:0000256" key="2">
    <source>
        <dbReference type="ARBA" id="ARBA00010593"/>
    </source>
</evidence>
<feature type="domain" description="C-type lectin" evidence="16">
    <location>
        <begin position="1199"/>
        <end position="1308"/>
    </location>
</feature>
<dbReference type="GO" id="GO:0055078">
    <property type="term" value="P:sodium ion homeostasis"/>
    <property type="evidence" value="ECO:0007669"/>
    <property type="project" value="TreeGrafter"/>
</dbReference>
<dbReference type="Pfam" id="PF00059">
    <property type="entry name" value="Lectin_C"/>
    <property type="match status" value="3"/>
</dbReference>
<evidence type="ECO:0000256" key="1">
    <source>
        <dbReference type="ARBA" id="ARBA00004651"/>
    </source>
</evidence>
<evidence type="ECO:0000256" key="12">
    <source>
        <dbReference type="ARBA" id="ARBA00023201"/>
    </source>
</evidence>
<evidence type="ECO:0000256" key="11">
    <source>
        <dbReference type="ARBA" id="ARBA00023180"/>
    </source>
</evidence>
<feature type="transmembrane region" description="Helical" evidence="15">
    <location>
        <begin position="293"/>
        <end position="314"/>
    </location>
</feature>
<keyword evidence="8" id="KW-0915">Sodium</keyword>
<dbReference type="InterPro" id="IPR018491">
    <property type="entry name" value="SLC12_C"/>
</dbReference>
<keyword evidence="13" id="KW-0868">Chloride</keyword>
<feature type="compositionally biased region" description="Basic and acidic residues" evidence="14">
    <location>
        <begin position="1"/>
        <end position="11"/>
    </location>
</feature>
<feature type="transmembrane region" description="Helical" evidence="15">
    <location>
        <begin position="462"/>
        <end position="484"/>
    </location>
</feature>
<feature type="domain" description="C-type lectin" evidence="16">
    <location>
        <begin position="1098"/>
        <end position="1195"/>
    </location>
</feature>
<dbReference type="SMART" id="SM00034">
    <property type="entry name" value="CLECT"/>
    <property type="match status" value="3"/>
</dbReference>
<comment type="subcellular location">
    <subcellularLocation>
        <location evidence="1">Cell membrane</location>
        <topology evidence="1">Multi-pass membrane protein</topology>
    </subcellularLocation>
</comment>
<keyword evidence="9" id="KW-0406">Ion transport</keyword>
<dbReference type="GO" id="GO:0008511">
    <property type="term" value="F:sodium:potassium:chloride symporter activity"/>
    <property type="evidence" value="ECO:0007669"/>
    <property type="project" value="TreeGrafter"/>
</dbReference>
<keyword evidence="12" id="KW-0739">Sodium transport</keyword>
<dbReference type="NCBIfam" id="TIGR00930">
    <property type="entry name" value="2a30"/>
    <property type="match status" value="1"/>
</dbReference>
<evidence type="ECO:0000256" key="3">
    <source>
        <dbReference type="ARBA" id="ARBA00022448"/>
    </source>
</evidence>
<evidence type="ECO:0000256" key="4">
    <source>
        <dbReference type="ARBA" id="ARBA00022475"/>
    </source>
</evidence>
<keyword evidence="7 15" id="KW-1133">Transmembrane helix</keyword>
<proteinExistence type="inferred from homology"/>
<accession>A0AAV6QVR4</accession>
<feature type="region of interest" description="Disordered" evidence="14">
    <location>
        <begin position="111"/>
        <end position="136"/>
    </location>
</feature>
<evidence type="ECO:0000256" key="8">
    <source>
        <dbReference type="ARBA" id="ARBA00023053"/>
    </source>
</evidence>
<dbReference type="InterPro" id="IPR004841">
    <property type="entry name" value="AA-permease/SLC12A_dom"/>
</dbReference>
<keyword evidence="6" id="KW-0769">Symport</keyword>
<dbReference type="Pfam" id="PF00324">
    <property type="entry name" value="AA_permease"/>
    <property type="match status" value="1"/>
</dbReference>
<dbReference type="Proteomes" id="UP000693946">
    <property type="component" value="Linkage Group LG3"/>
</dbReference>